<dbReference type="EMBL" id="JAUUTY010000002">
    <property type="protein sequence ID" value="KAK1677080.1"/>
    <property type="molecule type" value="Genomic_DNA"/>
</dbReference>
<dbReference type="EMBL" id="JAUUTY010000002">
    <property type="protein sequence ID" value="KAK1677079.1"/>
    <property type="molecule type" value="Genomic_DNA"/>
</dbReference>
<feature type="domain" description="SKP1 component dimerisation" evidence="2">
    <location>
        <begin position="66"/>
        <end position="90"/>
    </location>
</feature>
<comment type="caution">
    <text evidence="3">The sequence shown here is derived from an EMBL/GenBank/DDBJ whole genome shotgun (WGS) entry which is preliminary data.</text>
</comment>
<evidence type="ECO:0000256" key="1">
    <source>
        <dbReference type="SAM" id="MobiDB-lite"/>
    </source>
</evidence>
<reference evidence="3" key="1">
    <citation type="submission" date="2023-07" db="EMBL/GenBank/DDBJ databases">
        <title>A chromosome-level genome assembly of Lolium multiflorum.</title>
        <authorList>
            <person name="Chen Y."/>
            <person name="Copetti D."/>
            <person name="Kolliker R."/>
            <person name="Studer B."/>
        </authorList>
    </citation>
    <scope>NUCLEOTIDE SEQUENCE</scope>
    <source>
        <strain evidence="3">02402/16</strain>
        <tissue evidence="3">Leaf</tissue>
    </source>
</reference>
<organism evidence="3 5">
    <name type="scientific">Lolium multiflorum</name>
    <name type="common">Italian ryegrass</name>
    <name type="synonym">Lolium perenne subsp. multiflorum</name>
    <dbReference type="NCBI Taxonomy" id="4521"/>
    <lineage>
        <taxon>Eukaryota</taxon>
        <taxon>Viridiplantae</taxon>
        <taxon>Streptophyta</taxon>
        <taxon>Embryophyta</taxon>
        <taxon>Tracheophyta</taxon>
        <taxon>Spermatophyta</taxon>
        <taxon>Magnoliopsida</taxon>
        <taxon>Liliopsida</taxon>
        <taxon>Poales</taxon>
        <taxon>Poaceae</taxon>
        <taxon>BOP clade</taxon>
        <taxon>Pooideae</taxon>
        <taxon>Poodae</taxon>
        <taxon>Poeae</taxon>
        <taxon>Poeae Chloroplast Group 2 (Poeae type)</taxon>
        <taxon>Loliodinae</taxon>
        <taxon>Loliinae</taxon>
        <taxon>Lolium</taxon>
    </lineage>
</organism>
<protein>
    <recommendedName>
        <fullName evidence="2">SKP1 component dimerisation domain-containing protein</fullName>
    </recommendedName>
</protein>
<feature type="region of interest" description="Disordered" evidence="1">
    <location>
        <begin position="1"/>
        <end position="60"/>
    </location>
</feature>
<evidence type="ECO:0000313" key="4">
    <source>
        <dbReference type="EMBL" id="KAK1677080.1"/>
    </source>
</evidence>
<evidence type="ECO:0000313" key="3">
    <source>
        <dbReference type="EMBL" id="KAK1677079.1"/>
    </source>
</evidence>
<proteinExistence type="predicted"/>
<feature type="compositionally biased region" description="Gly residues" evidence="1">
    <location>
        <begin position="1"/>
        <end position="10"/>
    </location>
</feature>
<sequence length="91" mass="9334">MTPGGAGGPGMRPPRGRVRVRARASAAAGVAGGGDASRGSSAIAARGREGGRSGWAEKERLRTSWGCQTVADMIKGKNLGEIRNTLSIKEE</sequence>
<dbReference type="InterPro" id="IPR016072">
    <property type="entry name" value="Skp1_comp_dimer"/>
</dbReference>
<dbReference type="SUPFAM" id="SSF81382">
    <property type="entry name" value="Skp1 dimerisation domain-like"/>
    <property type="match status" value="1"/>
</dbReference>
<evidence type="ECO:0000313" key="5">
    <source>
        <dbReference type="Proteomes" id="UP001231189"/>
    </source>
</evidence>
<feature type="compositionally biased region" description="Basic and acidic residues" evidence="1">
    <location>
        <begin position="46"/>
        <end position="60"/>
    </location>
</feature>
<dbReference type="InterPro" id="IPR036296">
    <property type="entry name" value="SKP1-like_dim_sf"/>
</dbReference>
<dbReference type="GO" id="GO:0006511">
    <property type="term" value="P:ubiquitin-dependent protein catabolic process"/>
    <property type="evidence" value="ECO:0007669"/>
    <property type="project" value="InterPro"/>
</dbReference>
<dbReference type="AlphaFoldDB" id="A0AAD8T6X0"/>
<gene>
    <name evidence="3" type="ORF">QYE76_037927</name>
    <name evidence="4" type="ORF">QYE76_037928</name>
</gene>
<dbReference type="Proteomes" id="UP001231189">
    <property type="component" value="Unassembled WGS sequence"/>
</dbReference>
<evidence type="ECO:0000259" key="2">
    <source>
        <dbReference type="Pfam" id="PF01466"/>
    </source>
</evidence>
<keyword evidence="5" id="KW-1185">Reference proteome</keyword>
<dbReference type="Pfam" id="PF01466">
    <property type="entry name" value="Skp1"/>
    <property type="match status" value="1"/>
</dbReference>
<name>A0AAD8T6X0_LOLMU</name>
<accession>A0AAD8T6X0</accession>